<sequence>MSARVAVRQIMSAQSGIMTLYDAGDDTMTSVTSLAFPPDFTFGSATAAYQVEGAFDEDGRGPSIWDTFSKTPGKVWNADTGDVACDHYHRWEGDLDLMADLGLDAYRFSIAWPRIQPTGTGPVNQAGVDFYSRLVDGLLARGIRPVATLYHWDLPQPLEDAGGWPARATADAFAEYASIMGAALGDRVHTWTTLNEPWCSAYLGYGQGGHAPGRHEPAAALAAVHHLNLAHGRALQALRATSTGSPHYSATLNFHVLRGQGDGAAEAMRRIDALANRAFTGPMLRGEYPADLLDDTAEVTDWAFVRDGDLQTIAQPIDVLGVNYYSTATVRLWDGSAPMQHNDGHKTAAGGTAWPGSDRVVEFVEQPGPYTAMGWNIAPEGLEELLLSLRAQFPDQPLMITENGAAFDDQVAEDGSVPDPLRVDYLQRHFAAALRAMEQGVDLRGYFVWSLLDNFEWGYGYAKRFGIVRVDFDSLERTPKHSAEWYRRLISERTLPA</sequence>
<dbReference type="Pfam" id="PF00232">
    <property type="entry name" value="Glyco_hydro_1"/>
    <property type="match status" value="1"/>
</dbReference>
<evidence type="ECO:0000256" key="8">
    <source>
        <dbReference type="ARBA" id="ARBA00023326"/>
    </source>
</evidence>
<evidence type="ECO:0000256" key="4">
    <source>
        <dbReference type="ARBA" id="ARBA00022801"/>
    </source>
</evidence>
<evidence type="ECO:0000256" key="3">
    <source>
        <dbReference type="ARBA" id="ARBA00012744"/>
    </source>
</evidence>
<dbReference type="InterPro" id="IPR017853">
    <property type="entry name" value="GH"/>
</dbReference>
<dbReference type="InterPro" id="IPR033132">
    <property type="entry name" value="GH_1_N_CS"/>
</dbReference>
<keyword evidence="6" id="KW-0119">Carbohydrate metabolism</keyword>
<keyword evidence="11" id="KW-1185">Reference proteome</keyword>
<dbReference type="SUPFAM" id="SSF51445">
    <property type="entry name" value="(Trans)glycosidases"/>
    <property type="match status" value="1"/>
</dbReference>
<dbReference type="InterPro" id="IPR017736">
    <property type="entry name" value="Glyco_hydro_1_beta-glucosidase"/>
</dbReference>
<dbReference type="PANTHER" id="PTHR10353:SF36">
    <property type="entry name" value="LP05116P"/>
    <property type="match status" value="1"/>
</dbReference>
<evidence type="ECO:0000313" key="10">
    <source>
        <dbReference type="EMBL" id="GAA3642369.1"/>
    </source>
</evidence>
<evidence type="ECO:0000256" key="9">
    <source>
        <dbReference type="RuleBase" id="RU361175"/>
    </source>
</evidence>
<dbReference type="EMBL" id="BAAAYU010000005">
    <property type="protein sequence ID" value="GAA3642369.1"/>
    <property type="molecule type" value="Genomic_DNA"/>
</dbReference>
<keyword evidence="7 9" id="KW-0326">Glycosidase</keyword>
<dbReference type="PROSITE" id="PS00653">
    <property type="entry name" value="GLYCOSYL_HYDROL_F1_2"/>
    <property type="match status" value="1"/>
</dbReference>
<dbReference type="InterPro" id="IPR001360">
    <property type="entry name" value="Glyco_hydro_1"/>
</dbReference>
<evidence type="ECO:0000313" key="11">
    <source>
        <dbReference type="Proteomes" id="UP001501697"/>
    </source>
</evidence>
<comment type="caution">
    <text evidence="10">The sequence shown here is derived from an EMBL/GenBank/DDBJ whole genome shotgun (WGS) entry which is preliminary data.</text>
</comment>
<name>A0ABP7AWT9_9MICO</name>
<evidence type="ECO:0000256" key="7">
    <source>
        <dbReference type="ARBA" id="ARBA00023295"/>
    </source>
</evidence>
<dbReference type="PRINTS" id="PR00131">
    <property type="entry name" value="GLHYDRLASE1"/>
</dbReference>
<organism evidence="10 11">
    <name type="scientific">Microbacterium awajiense</name>
    <dbReference type="NCBI Taxonomy" id="415214"/>
    <lineage>
        <taxon>Bacteria</taxon>
        <taxon>Bacillati</taxon>
        <taxon>Actinomycetota</taxon>
        <taxon>Actinomycetes</taxon>
        <taxon>Micrococcales</taxon>
        <taxon>Microbacteriaceae</taxon>
        <taxon>Microbacterium</taxon>
    </lineage>
</organism>
<dbReference type="Gene3D" id="3.20.20.80">
    <property type="entry name" value="Glycosidases"/>
    <property type="match status" value="1"/>
</dbReference>
<comment type="catalytic activity">
    <reaction evidence="1 9">
        <text>Hydrolysis of terminal, non-reducing beta-D-glucosyl residues with release of beta-D-glucose.</text>
        <dbReference type="EC" id="3.2.1.21"/>
    </reaction>
</comment>
<keyword evidence="4 9" id="KW-0378">Hydrolase</keyword>
<evidence type="ECO:0000256" key="5">
    <source>
        <dbReference type="ARBA" id="ARBA00023001"/>
    </source>
</evidence>
<dbReference type="EC" id="3.2.1.21" evidence="3 9"/>
<dbReference type="PANTHER" id="PTHR10353">
    <property type="entry name" value="GLYCOSYL HYDROLASE"/>
    <property type="match status" value="1"/>
</dbReference>
<keyword evidence="5" id="KW-0136">Cellulose degradation</keyword>
<gene>
    <name evidence="10" type="ORF">GCM10022200_27700</name>
</gene>
<reference evidence="11" key="1">
    <citation type="journal article" date="2019" name="Int. J. Syst. Evol. Microbiol.">
        <title>The Global Catalogue of Microorganisms (GCM) 10K type strain sequencing project: providing services to taxonomists for standard genome sequencing and annotation.</title>
        <authorList>
            <consortium name="The Broad Institute Genomics Platform"/>
            <consortium name="The Broad Institute Genome Sequencing Center for Infectious Disease"/>
            <person name="Wu L."/>
            <person name="Ma J."/>
        </authorList>
    </citation>
    <scope>NUCLEOTIDE SEQUENCE [LARGE SCALE GENOMIC DNA]</scope>
    <source>
        <strain evidence="11">JCM 16544</strain>
    </source>
</reference>
<evidence type="ECO:0000256" key="6">
    <source>
        <dbReference type="ARBA" id="ARBA00023277"/>
    </source>
</evidence>
<keyword evidence="8" id="KW-0624">Polysaccharide degradation</keyword>
<comment type="similarity">
    <text evidence="2 9">Belongs to the glycosyl hydrolase 1 family.</text>
</comment>
<evidence type="ECO:0000256" key="2">
    <source>
        <dbReference type="ARBA" id="ARBA00010838"/>
    </source>
</evidence>
<proteinExistence type="inferred from homology"/>
<accession>A0ABP7AWT9</accession>
<evidence type="ECO:0000256" key="1">
    <source>
        <dbReference type="ARBA" id="ARBA00000448"/>
    </source>
</evidence>
<dbReference type="NCBIfam" id="TIGR03356">
    <property type="entry name" value="BGL"/>
    <property type="match status" value="1"/>
</dbReference>
<protein>
    <recommendedName>
        <fullName evidence="3 9">Beta-glucosidase</fullName>
        <ecNumber evidence="3 9">3.2.1.21</ecNumber>
    </recommendedName>
</protein>
<dbReference type="Proteomes" id="UP001501697">
    <property type="component" value="Unassembled WGS sequence"/>
</dbReference>